<gene>
    <name evidence="3" type="ORF">SPF06_00010</name>
</gene>
<feature type="transmembrane region" description="Helical" evidence="1">
    <location>
        <begin position="289"/>
        <end position="306"/>
    </location>
</feature>
<dbReference type="InterPro" id="IPR002656">
    <property type="entry name" value="Acyl_transf_3_dom"/>
</dbReference>
<organism evidence="3 4">
    <name type="scientific">Sinomonas terricola</name>
    <dbReference type="NCBI Taxonomy" id="3110330"/>
    <lineage>
        <taxon>Bacteria</taxon>
        <taxon>Bacillati</taxon>
        <taxon>Actinomycetota</taxon>
        <taxon>Actinomycetes</taxon>
        <taxon>Micrococcales</taxon>
        <taxon>Micrococcaceae</taxon>
        <taxon>Sinomonas</taxon>
    </lineage>
</organism>
<keyword evidence="1" id="KW-0812">Transmembrane</keyword>
<reference evidence="3 4" key="1">
    <citation type="submission" date="2023-12" db="EMBL/GenBank/DDBJ databases">
        <title>Sinomonas terricola sp. nov, isolated from litchi orchard soil in Guangdong, PR China.</title>
        <authorList>
            <person name="Jiaxin W."/>
            <person name="Yang Z."/>
            <person name="Honghui Z."/>
        </authorList>
    </citation>
    <scope>NUCLEOTIDE SEQUENCE [LARGE SCALE GENOMIC DNA]</scope>
    <source>
        <strain evidence="3 4">JGH33</strain>
    </source>
</reference>
<evidence type="ECO:0000313" key="4">
    <source>
        <dbReference type="Proteomes" id="UP001304769"/>
    </source>
</evidence>
<dbReference type="EMBL" id="JAYGGQ010000001">
    <property type="protein sequence ID" value="MEA5453091.1"/>
    <property type="molecule type" value="Genomic_DNA"/>
</dbReference>
<feature type="domain" description="Acyltransferase 3" evidence="2">
    <location>
        <begin position="10"/>
        <end position="329"/>
    </location>
</feature>
<name>A0ABU5T0A4_9MICC</name>
<proteinExistence type="predicted"/>
<feature type="transmembrane region" description="Helical" evidence="1">
    <location>
        <begin position="235"/>
        <end position="253"/>
    </location>
</feature>
<feature type="transmembrane region" description="Helical" evidence="1">
    <location>
        <begin position="85"/>
        <end position="105"/>
    </location>
</feature>
<feature type="transmembrane region" description="Helical" evidence="1">
    <location>
        <begin position="12"/>
        <end position="30"/>
    </location>
</feature>
<keyword evidence="3" id="KW-0808">Transferase</keyword>
<evidence type="ECO:0000259" key="2">
    <source>
        <dbReference type="Pfam" id="PF01757"/>
    </source>
</evidence>
<keyword evidence="3" id="KW-0012">Acyltransferase</keyword>
<feature type="transmembrane region" description="Helical" evidence="1">
    <location>
        <begin position="259"/>
        <end position="277"/>
    </location>
</feature>
<feature type="transmembrane region" description="Helical" evidence="1">
    <location>
        <begin position="156"/>
        <end position="175"/>
    </location>
</feature>
<keyword evidence="4" id="KW-1185">Reference proteome</keyword>
<accession>A0ABU5T0A4</accession>
<dbReference type="Proteomes" id="UP001304769">
    <property type="component" value="Unassembled WGS sequence"/>
</dbReference>
<feature type="transmembrane region" description="Helical" evidence="1">
    <location>
        <begin position="312"/>
        <end position="334"/>
    </location>
</feature>
<dbReference type="GO" id="GO:0016746">
    <property type="term" value="F:acyltransferase activity"/>
    <property type="evidence" value="ECO:0007669"/>
    <property type="project" value="UniProtKB-KW"/>
</dbReference>
<keyword evidence="1" id="KW-1133">Transmembrane helix</keyword>
<dbReference type="Pfam" id="PF01757">
    <property type="entry name" value="Acyl_transf_3"/>
    <property type="match status" value="1"/>
</dbReference>
<feature type="transmembrane region" description="Helical" evidence="1">
    <location>
        <begin position="46"/>
        <end position="64"/>
    </location>
</feature>
<dbReference type="RefSeq" id="WP_323276864.1">
    <property type="nucleotide sequence ID" value="NZ_JAYGGQ010000001.1"/>
</dbReference>
<sequence>MIGRPLDTRNNSLNLIRLVLALLVLVHHSWPLTGAPHEPAFAGDTLGGWAVAGFFGISGYLITASRWTHGLGDYLVHRVARIMPAFVVCLVMMVVVFAPIGYFVAKGSLSGYFTTPTSPADFLVSNLTLKMNHYDIAKTPLNVPYAGAWNGSLWSLYYEFLCYLIVAVLGSLVVVRRSPWPVTVMFGLSVLGQANIDLVNRLTDSNFDVVLLLKLLPFFLGGATVFVWREKIGIHWSLGVGCSVAALIIATVFPAWGGQASGAFIAYATLWISTWLPQPMIIAKNDISYGVYIYAFACQQLIAVFGGAAWGILVFALAASALTIPLAAASWLFVERPVMRKVRRKDHPARKPAAVVAT</sequence>
<dbReference type="PANTHER" id="PTHR23028">
    <property type="entry name" value="ACETYLTRANSFERASE"/>
    <property type="match status" value="1"/>
</dbReference>
<keyword evidence="1" id="KW-0472">Membrane</keyword>
<protein>
    <submittedName>
        <fullName evidence="3">Acyltransferase</fullName>
        <ecNumber evidence="3">2.3.-.-</ecNumber>
    </submittedName>
</protein>
<dbReference type="EC" id="2.3.-.-" evidence="3"/>
<feature type="transmembrane region" description="Helical" evidence="1">
    <location>
        <begin position="182"/>
        <end position="203"/>
    </location>
</feature>
<evidence type="ECO:0000256" key="1">
    <source>
        <dbReference type="SAM" id="Phobius"/>
    </source>
</evidence>
<dbReference type="InterPro" id="IPR050879">
    <property type="entry name" value="Acyltransferase_3"/>
</dbReference>
<comment type="caution">
    <text evidence="3">The sequence shown here is derived from an EMBL/GenBank/DDBJ whole genome shotgun (WGS) entry which is preliminary data.</text>
</comment>
<dbReference type="PANTHER" id="PTHR23028:SF53">
    <property type="entry name" value="ACYL_TRANSF_3 DOMAIN-CONTAINING PROTEIN"/>
    <property type="match status" value="1"/>
</dbReference>
<evidence type="ECO:0000313" key="3">
    <source>
        <dbReference type="EMBL" id="MEA5453091.1"/>
    </source>
</evidence>
<feature type="transmembrane region" description="Helical" evidence="1">
    <location>
        <begin position="209"/>
        <end position="228"/>
    </location>
</feature>